<dbReference type="AlphaFoldDB" id="A0A3S5CBQ0"/>
<comment type="caution">
    <text evidence="1">The sequence shown here is derived from an EMBL/GenBank/DDBJ whole genome shotgun (WGS) entry which is preliminary data.</text>
</comment>
<evidence type="ECO:0000313" key="1">
    <source>
        <dbReference type="EMBL" id="VEL07993.1"/>
    </source>
</evidence>
<evidence type="ECO:0000313" key="2">
    <source>
        <dbReference type="Proteomes" id="UP000784294"/>
    </source>
</evidence>
<dbReference type="EMBL" id="CAAALY010002909">
    <property type="protein sequence ID" value="VEL07993.1"/>
    <property type="molecule type" value="Genomic_DNA"/>
</dbReference>
<gene>
    <name evidence="1" type="ORF">PXEA_LOCUS1433</name>
</gene>
<reference evidence="1" key="1">
    <citation type="submission" date="2018-11" db="EMBL/GenBank/DDBJ databases">
        <authorList>
            <consortium name="Pathogen Informatics"/>
        </authorList>
    </citation>
    <scope>NUCLEOTIDE SEQUENCE</scope>
</reference>
<protein>
    <submittedName>
        <fullName evidence="1">Uncharacterized protein</fullName>
    </submittedName>
</protein>
<name>A0A3S5CBQ0_9PLAT</name>
<organism evidence="1 2">
    <name type="scientific">Protopolystoma xenopodis</name>
    <dbReference type="NCBI Taxonomy" id="117903"/>
    <lineage>
        <taxon>Eukaryota</taxon>
        <taxon>Metazoa</taxon>
        <taxon>Spiralia</taxon>
        <taxon>Lophotrochozoa</taxon>
        <taxon>Platyhelminthes</taxon>
        <taxon>Monogenea</taxon>
        <taxon>Polyopisthocotylea</taxon>
        <taxon>Polystomatidea</taxon>
        <taxon>Polystomatidae</taxon>
        <taxon>Protopolystoma</taxon>
    </lineage>
</organism>
<proteinExistence type="predicted"/>
<keyword evidence="2" id="KW-1185">Reference proteome</keyword>
<accession>A0A3S5CBQ0</accession>
<dbReference type="Proteomes" id="UP000784294">
    <property type="component" value="Unassembled WGS sequence"/>
</dbReference>
<sequence>MSHCHGFGCITHLVLQPAPEPQPAVSSDPVLTSKNSQLSLIGGSALGPLIKPAPVCFCTGSQAIQDSEAPVTCTKPRACFDDATCRWG</sequence>